<dbReference type="Gene3D" id="3.30.500.20">
    <property type="entry name" value="BH3703-like domains"/>
    <property type="match status" value="1"/>
</dbReference>
<dbReference type="EMBL" id="JAEMUK010000079">
    <property type="protein sequence ID" value="MBJ7544454.1"/>
    <property type="molecule type" value="Genomic_DNA"/>
</dbReference>
<dbReference type="AlphaFoldDB" id="A0A8I1GGK6"/>
<keyword evidence="2" id="KW-1185">Reference proteome</keyword>
<protein>
    <submittedName>
        <fullName evidence="1">Uncharacterized protein</fullName>
    </submittedName>
</protein>
<gene>
    <name evidence="1" type="ORF">JDN41_12940</name>
</gene>
<dbReference type="RefSeq" id="WP_037235665.1">
    <property type="nucleotide sequence ID" value="NZ_JAEMUK010000079.1"/>
</dbReference>
<comment type="caution">
    <text evidence="1">The sequence shown here is derived from an EMBL/GenBank/DDBJ whole genome shotgun (WGS) entry which is preliminary data.</text>
</comment>
<name>A0A8I1GGK6_9HYPH</name>
<reference evidence="1 2" key="1">
    <citation type="submission" date="2020-12" db="EMBL/GenBank/DDBJ databases">
        <title>Revised draft genomes of Rhodomicrobium vannielii ATCC 17100 and Rhodomicrobium udaipurense JA643.</title>
        <authorList>
            <person name="Conners E.M."/>
            <person name="Davenport E.J."/>
            <person name="Bose A."/>
        </authorList>
    </citation>
    <scope>NUCLEOTIDE SEQUENCE [LARGE SCALE GENOMIC DNA]</scope>
    <source>
        <strain evidence="1 2">JA643</strain>
    </source>
</reference>
<evidence type="ECO:0000313" key="1">
    <source>
        <dbReference type="EMBL" id="MBJ7544454.1"/>
    </source>
</evidence>
<dbReference type="InterPro" id="IPR036170">
    <property type="entry name" value="YezG-like_sf"/>
</dbReference>
<evidence type="ECO:0000313" key="2">
    <source>
        <dbReference type="Proteomes" id="UP000623250"/>
    </source>
</evidence>
<dbReference type="SUPFAM" id="SSF160424">
    <property type="entry name" value="BH3703-like"/>
    <property type="match status" value="1"/>
</dbReference>
<organism evidence="1 2">
    <name type="scientific">Rhodomicrobium udaipurense</name>
    <dbReference type="NCBI Taxonomy" id="1202716"/>
    <lineage>
        <taxon>Bacteria</taxon>
        <taxon>Pseudomonadati</taxon>
        <taxon>Pseudomonadota</taxon>
        <taxon>Alphaproteobacteria</taxon>
        <taxon>Hyphomicrobiales</taxon>
        <taxon>Hyphomicrobiaceae</taxon>
        <taxon>Rhodomicrobium</taxon>
    </lineage>
</organism>
<dbReference type="Proteomes" id="UP000623250">
    <property type="component" value="Unassembled WGS sequence"/>
</dbReference>
<accession>A0A8I1GGK6</accession>
<sequence length="106" mass="12363">MQSRDIEICNRIGQLLYDTAPDTARKIVMRAKLAPEGDAVRFEFDSINESGEANWFLAPTNVNSELMNLLNEHRDFFVSQNQPPWREFNFTMDVEAEKFSLKLNYD</sequence>
<proteinExistence type="predicted"/>